<dbReference type="InterPro" id="IPR016181">
    <property type="entry name" value="Acyl_CoA_acyltransferase"/>
</dbReference>
<evidence type="ECO:0000313" key="2">
    <source>
        <dbReference type="EMBL" id="GAA2278302.1"/>
    </source>
</evidence>
<dbReference type="Pfam" id="PF13302">
    <property type="entry name" value="Acetyltransf_3"/>
    <property type="match status" value="1"/>
</dbReference>
<name>A0ABN3EZ09_9ACTN</name>
<accession>A0ABN3EZ09</accession>
<dbReference type="SUPFAM" id="SSF55729">
    <property type="entry name" value="Acyl-CoA N-acyltransferases (Nat)"/>
    <property type="match status" value="1"/>
</dbReference>
<evidence type="ECO:0000259" key="1">
    <source>
        <dbReference type="PROSITE" id="PS51186"/>
    </source>
</evidence>
<comment type="caution">
    <text evidence="2">The sequence shown here is derived from an EMBL/GenBank/DDBJ whole genome shotgun (WGS) entry which is preliminary data.</text>
</comment>
<proteinExistence type="predicted"/>
<dbReference type="InterPro" id="IPR000182">
    <property type="entry name" value="GNAT_dom"/>
</dbReference>
<keyword evidence="3" id="KW-1185">Reference proteome</keyword>
<dbReference type="EMBL" id="BAAATR010000062">
    <property type="protein sequence ID" value="GAA2278302.1"/>
    <property type="molecule type" value="Genomic_DNA"/>
</dbReference>
<organism evidence="2 3">
    <name type="scientific">Kitasatospora cystarginea</name>
    <dbReference type="NCBI Taxonomy" id="58350"/>
    <lineage>
        <taxon>Bacteria</taxon>
        <taxon>Bacillati</taxon>
        <taxon>Actinomycetota</taxon>
        <taxon>Actinomycetes</taxon>
        <taxon>Kitasatosporales</taxon>
        <taxon>Streptomycetaceae</taxon>
        <taxon>Kitasatospora</taxon>
    </lineage>
</organism>
<dbReference type="PROSITE" id="PS51186">
    <property type="entry name" value="GNAT"/>
    <property type="match status" value="1"/>
</dbReference>
<feature type="domain" description="N-acetyltransferase" evidence="1">
    <location>
        <begin position="45"/>
        <end position="186"/>
    </location>
</feature>
<gene>
    <name evidence="2" type="ORF">GCM10010430_75300</name>
</gene>
<dbReference type="Gene3D" id="3.40.630.30">
    <property type="match status" value="1"/>
</dbReference>
<dbReference type="PANTHER" id="PTHR39173">
    <property type="entry name" value="ACETYLTRANSFERASE"/>
    <property type="match status" value="1"/>
</dbReference>
<reference evidence="2 3" key="1">
    <citation type="journal article" date="2019" name="Int. J. Syst. Evol. Microbiol.">
        <title>The Global Catalogue of Microorganisms (GCM) 10K type strain sequencing project: providing services to taxonomists for standard genome sequencing and annotation.</title>
        <authorList>
            <consortium name="The Broad Institute Genomics Platform"/>
            <consortium name="The Broad Institute Genome Sequencing Center for Infectious Disease"/>
            <person name="Wu L."/>
            <person name="Ma J."/>
        </authorList>
    </citation>
    <scope>NUCLEOTIDE SEQUENCE [LARGE SCALE GENOMIC DNA]</scope>
    <source>
        <strain evidence="2 3">JCM 7356</strain>
    </source>
</reference>
<protein>
    <submittedName>
        <fullName evidence="2">GNAT family N-acetyltransferase</fullName>
    </submittedName>
</protein>
<dbReference type="PANTHER" id="PTHR39173:SF1">
    <property type="entry name" value="ACETYLTRANSFERASE"/>
    <property type="match status" value="1"/>
</dbReference>
<dbReference type="Proteomes" id="UP001500305">
    <property type="component" value="Unassembled WGS sequence"/>
</dbReference>
<sequence>MSRHTDPVPHLIAPDARFQASFLVAMAEFRALGHGGPDDGSTAGVCLREYGDRWEDPEVFAEFVERFRTPCGPDSLLRYDVPCSTFWYVDGDTYLARIAIRHRLTPYWLELGGHIGYDVRPSARRRGHATGMLRAALPIAAGMGIDPALVTCDSTNSASLKVIEACGGRLEDVRDGVRRYWVPTTPGRRG</sequence>
<evidence type="ECO:0000313" key="3">
    <source>
        <dbReference type="Proteomes" id="UP001500305"/>
    </source>
</evidence>